<organism evidence="2 3">
    <name type="scientific">Sphaerimonospora thailandensis</name>
    <dbReference type="NCBI Taxonomy" id="795644"/>
    <lineage>
        <taxon>Bacteria</taxon>
        <taxon>Bacillati</taxon>
        <taxon>Actinomycetota</taxon>
        <taxon>Actinomycetes</taxon>
        <taxon>Streptosporangiales</taxon>
        <taxon>Streptosporangiaceae</taxon>
        <taxon>Sphaerimonospora</taxon>
    </lineage>
</organism>
<evidence type="ECO:0000313" key="2">
    <source>
        <dbReference type="EMBL" id="GIH69423.1"/>
    </source>
</evidence>
<gene>
    <name evidence="2" type="ORF">Mth01_16760</name>
</gene>
<reference evidence="2" key="1">
    <citation type="submission" date="2021-01" db="EMBL/GenBank/DDBJ databases">
        <title>Whole genome shotgun sequence of Sphaerimonospora thailandensis NBRC 107569.</title>
        <authorList>
            <person name="Komaki H."/>
            <person name="Tamura T."/>
        </authorList>
    </citation>
    <scope>NUCLEOTIDE SEQUENCE</scope>
    <source>
        <strain evidence="2">NBRC 107569</strain>
    </source>
</reference>
<comment type="caution">
    <text evidence="2">The sequence shown here is derived from an EMBL/GenBank/DDBJ whole genome shotgun (WGS) entry which is preliminary data.</text>
</comment>
<evidence type="ECO:0000256" key="1">
    <source>
        <dbReference type="SAM" id="MobiDB-lite"/>
    </source>
</evidence>
<dbReference type="Proteomes" id="UP000610966">
    <property type="component" value="Unassembled WGS sequence"/>
</dbReference>
<proteinExistence type="predicted"/>
<protein>
    <submittedName>
        <fullName evidence="2">Uncharacterized protein</fullName>
    </submittedName>
</protein>
<dbReference type="EMBL" id="BOOG01000014">
    <property type="protein sequence ID" value="GIH69423.1"/>
    <property type="molecule type" value="Genomic_DNA"/>
</dbReference>
<feature type="region of interest" description="Disordered" evidence="1">
    <location>
        <begin position="1"/>
        <end position="21"/>
    </location>
</feature>
<evidence type="ECO:0000313" key="3">
    <source>
        <dbReference type="Proteomes" id="UP000610966"/>
    </source>
</evidence>
<dbReference type="AlphaFoldDB" id="A0A8J3VYW6"/>
<keyword evidence="3" id="KW-1185">Reference proteome</keyword>
<dbReference type="RefSeq" id="WP_204013944.1">
    <property type="nucleotide sequence ID" value="NZ_BOOG01000014.1"/>
</dbReference>
<name>A0A8J3VYW6_9ACTN</name>
<accession>A0A8J3VYW6</accession>
<sequence>MARDRMTPEQRAAAKAKAQAANDLDRLARTALGDNATSVEQRKAQAALERQVGRRKAEQLKERELRRAGAKAKGLGRWFG</sequence>